<dbReference type="PRINTS" id="PR00990">
    <property type="entry name" value="RIBOKINASE"/>
</dbReference>
<dbReference type="Proteomes" id="UP000194267">
    <property type="component" value="Unassembled WGS sequence"/>
</dbReference>
<dbReference type="InterPro" id="IPR002139">
    <property type="entry name" value="Ribo/fructo_kinase"/>
</dbReference>
<dbReference type="SUPFAM" id="SSF53613">
    <property type="entry name" value="Ribokinase-like"/>
    <property type="match status" value="1"/>
</dbReference>
<dbReference type="EMBL" id="LWLV01002386">
    <property type="protein sequence ID" value="OTA40212.1"/>
    <property type="molecule type" value="Genomic_DNA"/>
</dbReference>
<keyword evidence="2" id="KW-0418">Kinase</keyword>
<proteinExistence type="predicted"/>
<sequence>MVVVGSLNMDLVVNPERAPAAGETVFAPRLDQFPGGKGANQAVAAARLGTPVAMVGRVGQDAFGDRLLESLGPTA</sequence>
<accession>A0A1Y2T140</accession>
<name>A0A1Y2T140_SYMTR</name>
<protein>
    <recommendedName>
        <fullName evidence="3">Carbohydrate kinase PfkB domain-containing protein</fullName>
    </recommendedName>
</protein>
<evidence type="ECO:0000256" key="2">
    <source>
        <dbReference type="ARBA" id="ARBA00022777"/>
    </source>
</evidence>
<dbReference type="AlphaFoldDB" id="A0A1Y2T140"/>
<dbReference type="GO" id="GO:0006796">
    <property type="term" value="P:phosphate-containing compound metabolic process"/>
    <property type="evidence" value="ECO:0007669"/>
    <property type="project" value="UniProtKB-ARBA"/>
</dbReference>
<dbReference type="PANTHER" id="PTHR10584">
    <property type="entry name" value="SUGAR KINASE"/>
    <property type="match status" value="1"/>
</dbReference>
<dbReference type="GO" id="GO:0016301">
    <property type="term" value="F:kinase activity"/>
    <property type="evidence" value="ECO:0007669"/>
    <property type="project" value="UniProtKB-KW"/>
</dbReference>
<comment type="caution">
    <text evidence="4">The sequence shown here is derived from an EMBL/GenBank/DDBJ whole genome shotgun (WGS) entry which is preliminary data.</text>
</comment>
<dbReference type="PANTHER" id="PTHR10584:SF166">
    <property type="entry name" value="RIBOKINASE"/>
    <property type="match status" value="1"/>
</dbReference>
<reference evidence="5" key="1">
    <citation type="submission" date="2016-04" db="EMBL/GenBank/DDBJ databases">
        <authorList>
            <person name="Antunes L.P."/>
            <person name="Martins L.F."/>
            <person name="Pereira R.V."/>
            <person name="Thomas A.M."/>
            <person name="Barbosa D."/>
            <person name="Nascimento L."/>
            <person name="Silva G.M."/>
            <person name="Condomitti G.W."/>
            <person name="Digiampietri L.A."/>
            <person name="Lombardi K.C."/>
            <person name="Ramos P.L."/>
            <person name="Quaggio R.B."/>
            <person name="Oliveira J.C."/>
            <person name="Pascon R.C."/>
            <person name="Cruz J.B."/>
            <person name="Silva A.M."/>
            <person name="Setubal J.C."/>
        </authorList>
    </citation>
    <scope>NUCLEOTIDE SEQUENCE [LARGE SCALE GENOMIC DNA]</scope>
</reference>
<evidence type="ECO:0000313" key="5">
    <source>
        <dbReference type="Proteomes" id="UP000194267"/>
    </source>
</evidence>
<dbReference type="GO" id="GO:0005829">
    <property type="term" value="C:cytosol"/>
    <property type="evidence" value="ECO:0007669"/>
    <property type="project" value="TreeGrafter"/>
</dbReference>
<dbReference type="Gene3D" id="3.40.1190.20">
    <property type="match status" value="1"/>
</dbReference>
<dbReference type="InterPro" id="IPR011611">
    <property type="entry name" value="PfkB_dom"/>
</dbReference>
<evidence type="ECO:0000256" key="1">
    <source>
        <dbReference type="ARBA" id="ARBA00022679"/>
    </source>
</evidence>
<feature type="domain" description="Carbohydrate kinase PfkB" evidence="3">
    <location>
        <begin position="2"/>
        <end position="71"/>
    </location>
</feature>
<evidence type="ECO:0000313" key="4">
    <source>
        <dbReference type="EMBL" id="OTA40212.1"/>
    </source>
</evidence>
<dbReference type="InterPro" id="IPR029056">
    <property type="entry name" value="Ribokinase-like"/>
</dbReference>
<organism evidence="4 5">
    <name type="scientific">Symbiobacterium thermophilum</name>
    <dbReference type="NCBI Taxonomy" id="2734"/>
    <lineage>
        <taxon>Bacteria</taxon>
        <taxon>Bacillati</taxon>
        <taxon>Bacillota</taxon>
        <taxon>Clostridia</taxon>
        <taxon>Eubacteriales</taxon>
        <taxon>Symbiobacteriaceae</taxon>
        <taxon>Symbiobacterium</taxon>
    </lineage>
</organism>
<dbReference type="Pfam" id="PF00294">
    <property type="entry name" value="PfkB"/>
    <property type="match status" value="1"/>
</dbReference>
<evidence type="ECO:0000259" key="3">
    <source>
        <dbReference type="Pfam" id="PF00294"/>
    </source>
</evidence>
<keyword evidence="1" id="KW-0808">Transferase</keyword>
<gene>
    <name evidence="4" type="ORF">A6D92_21430</name>
</gene>